<dbReference type="SUPFAM" id="SSF51569">
    <property type="entry name" value="Aldolase"/>
    <property type="match status" value="1"/>
</dbReference>
<dbReference type="EMBL" id="HBFX01044786">
    <property type="protein sequence ID" value="CAD8975881.1"/>
    <property type="molecule type" value="Transcribed_RNA"/>
</dbReference>
<dbReference type="Gene3D" id="3.20.20.70">
    <property type="entry name" value="Aldolase class I"/>
    <property type="match status" value="1"/>
</dbReference>
<dbReference type="PANTHER" id="PTHR47916:SF1">
    <property type="entry name" value="3-HYDROXY-5-PHOSPHONOOXYPENTANE-2,4-DIONE THIOLASE"/>
    <property type="match status" value="1"/>
</dbReference>
<dbReference type="SMART" id="SM01133">
    <property type="entry name" value="DeoC"/>
    <property type="match status" value="1"/>
</dbReference>
<dbReference type="EMBL" id="HBFK01037622">
    <property type="protein sequence ID" value="CAD8756284.1"/>
    <property type="molecule type" value="Transcribed_RNA"/>
</dbReference>
<organism evidence="2">
    <name type="scientific">Hemiselmis andersenii</name>
    <name type="common">Cryptophyte alga</name>
    <dbReference type="NCBI Taxonomy" id="464988"/>
    <lineage>
        <taxon>Eukaryota</taxon>
        <taxon>Cryptophyceae</taxon>
        <taxon>Cryptomonadales</taxon>
        <taxon>Hemiselmidaceae</taxon>
        <taxon>Hemiselmis</taxon>
    </lineage>
</organism>
<dbReference type="InterPro" id="IPR050456">
    <property type="entry name" value="DeoC/FbaB_aldolase"/>
</dbReference>
<gene>
    <name evidence="2" type="ORF">HAND00432_LOCUS26886</name>
    <name evidence="1" type="ORF">HAND1043_LOCUS22793</name>
</gene>
<dbReference type="Pfam" id="PF01791">
    <property type="entry name" value="DeoC"/>
    <property type="match status" value="1"/>
</dbReference>
<name>A0A6U5AYN2_HEMAN</name>
<dbReference type="InterPro" id="IPR013785">
    <property type="entry name" value="Aldolase_TIM"/>
</dbReference>
<proteinExistence type="predicted"/>
<evidence type="ECO:0000313" key="1">
    <source>
        <dbReference type="EMBL" id="CAD8756284.1"/>
    </source>
</evidence>
<dbReference type="AlphaFoldDB" id="A0A6U5AYN2"/>
<evidence type="ECO:0000313" key="2">
    <source>
        <dbReference type="EMBL" id="CAD8975881.1"/>
    </source>
</evidence>
<evidence type="ECO:0008006" key="3">
    <source>
        <dbReference type="Google" id="ProtNLM"/>
    </source>
</evidence>
<dbReference type="PIRSF" id="PIRSF038992">
    <property type="entry name" value="Aldolase_Ia"/>
    <property type="match status" value="1"/>
</dbReference>
<protein>
    <recommendedName>
        <fullName evidence="3">Fructose-bisphosphate aldolase</fullName>
    </recommendedName>
</protein>
<dbReference type="GO" id="GO:0004332">
    <property type="term" value="F:fructose-bisphosphate aldolase activity"/>
    <property type="evidence" value="ECO:0007669"/>
    <property type="project" value="InterPro"/>
</dbReference>
<reference evidence="2" key="1">
    <citation type="submission" date="2021-01" db="EMBL/GenBank/DDBJ databases">
        <authorList>
            <person name="Corre E."/>
            <person name="Pelletier E."/>
            <person name="Niang G."/>
            <person name="Scheremetjew M."/>
            <person name="Finn R."/>
            <person name="Kale V."/>
            <person name="Holt S."/>
            <person name="Cochrane G."/>
            <person name="Meng A."/>
            <person name="Brown T."/>
            <person name="Cohen L."/>
        </authorList>
    </citation>
    <scope>NUCLEOTIDE SEQUENCE</scope>
    <source>
        <strain evidence="1">CCMP441</strain>
        <strain evidence="2">CCMP644</strain>
    </source>
</reference>
<dbReference type="PANTHER" id="PTHR47916">
    <property type="entry name" value="FRUCTOSE-BISPHOSPHATE ALDOLASE CLASS 1"/>
    <property type="match status" value="1"/>
</dbReference>
<dbReference type="InterPro" id="IPR041720">
    <property type="entry name" value="FbaB-like"/>
</dbReference>
<accession>A0A6U5AYN2</accession>
<sequence length="279" mass="30325">MSIIEKLPRAARLFNPKDKRLLNVAVDHGVFNEDRFLPGIEDMQKVMKTLVEAQPDVIQVTLGQARTLFTAGTESGQRLPALVVRTDVANVYGTSAPPLPFCNLQHPQVVDEAVRLDACAVICNLLLLPKDAPGAGEVHQTCIKNVSTLRAECTKVGMPLIVEPLAFRWNNDEDKTAFAMETSIRVTRPLVRLACELGADIIKCDPPADPAEFQSLVSVCKPCPVLLRGGEKGEESAVMAAAKALLDAGAAGLVYGRNIIHHNDPSYITRKFMDVVHTP</sequence>
<dbReference type="InterPro" id="IPR002915">
    <property type="entry name" value="DeoC/FbaB/LacD_aldolase"/>
</dbReference>